<dbReference type="EMBL" id="LNZH02000188">
    <property type="protein sequence ID" value="OCB87772.1"/>
    <property type="molecule type" value="Genomic_DNA"/>
</dbReference>
<feature type="signal peptide" evidence="2">
    <location>
        <begin position="1"/>
        <end position="18"/>
    </location>
</feature>
<feature type="region of interest" description="Disordered" evidence="1">
    <location>
        <begin position="131"/>
        <end position="161"/>
    </location>
</feature>
<comment type="caution">
    <text evidence="3">The sequence shown here is derived from an EMBL/GenBank/DDBJ whole genome shotgun (WGS) entry which is preliminary data.</text>
</comment>
<evidence type="ECO:0000256" key="1">
    <source>
        <dbReference type="SAM" id="MobiDB-lite"/>
    </source>
</evidence>
<feature type="chain" id="PRO_5040323189" evidence="2">
    <location>
        <begin position="19"/>
        <end position="194"/>
    </location>
</feature>
<evidence type="ECO:0000256" key="2">
    <source>
        <dbReference type="SAM" id="SignalP"/>
    </source>
</evidence>
<dbReference type="AlphaFoldDB" id="A0A9Q5HXY2"/>
<dbReference type="Proteomes" id="UP000757232">
    <property type="component" value="Unassembled WGS sequence"/>
</dbReference>
<organism evidence="3 4">
    <name type="scientific">Sanghuangporus baumii</name>
    <name type="common">Phellinus baumii</name>
    <dbReference type="NCBI Taxonomy" id="108892"/>
    <lineage>
        <taxon>Eukaryota</taxon>
        <taxon>Fungi</taxon>
        <taxon>Dikarya</taxon>
        <taxon>Basidiomycota</taxon>
        <taxon>Agaricomycotina</taxon>
        <taxon>Agaricomycetes</taxon>
        <taxon>Hymenochaetales</taxon>
        <taxon>Hymenochaetaceae</taxon>
        <taxon>Sanghuangporus</taxon>
    </lineage>
</organism>
<evidence type="ECO:0000313" key="4">
    <source>
        <dbReference type="Proteomes" id="UP000757232"/>
    </source>
</evidence>
<protein>
    <submittedName>
        <fullName evidence="3">Uncharacterized protein</fullName>
    </submittedName>
</protein>
<evidence type="ECO:0000313" key="3">
    <source>
        <dbReference type="EMBL" id="OCB87772.1"/>
    </source>
</evidence>
<sequence>MLARTAFLLAALAASVSAQLTILSPGGSDLWWAVLMDDFECHVVANSENNIVWTCDTSPVQNFTILVANSDQSVLVSPLAVVAVQQNFDCSRTLTTQQVNFTTGTGYSVILADPINSTNVYAQSEEFEIKPVGSTYPDPSSTPTGTASASATGSGSATASGNEAAASDNAAVVQVASPKALGTLLVGALAMLAL</sequence>
<dbReference type="OrthoDB" id="2576580at2759"/>
<proteinExistence type="predicted"/>
<keyword evidence="2" id="KW-0732">Signal</keyword>
<feature type="compositionally biased region" description="Low complexity" evidence="1">
    <location>
        <begin position="141"/>
        <end position="161"/>
    </location>
</feature>
<gene>
    <name evidence="3" type="ORF">A7U60_g5095</name>
</gene>
<reference evidence="3" key="1">
    <citation type="submission" date="2016-06" db="EMBL/GenBank/DDBJ databases">
        <title>Draft Genome sequence of the fungus Inonotus baumii.</title>
        <authorList>
            <person name="Zhu H."/>
            <person name="Lin W."/>
        </authorList>
    </citation>
    <scope>NUCLEOTIDE SEQUENCE</scope>
    <source>
        <strain evidence="3">821</strain>
    </source>
</reference>
<accession>A0A9Q5HXY2</accession>
<keyword evidence="4" id="KW-1185">Reference proteome</keyword>
<name>A0A9Q5HXY2_SANBA</name>